<dbReference type="EMBL" id="JAACNH010000004">
    <property type="protein sequence ID" value="KAG8445319.1"/>
    <property type="molecule type" value="Genomic_DNA"/>
</dbReference>
<keyword evidence="2" id="KW-1185">Reference proteome</keyword>
<organism evidence="1 2">
    <name type="scientific">Hymenochirus boettgeri</name>
    <name type="common">Congo dwarf clawed frog</name>
    <dbReference type="NCBI Taxonomy" id="247094"/>
    <lineage>
        <taxon>Eukaryota</taxon>
        <taxon>Metazoa</taxon>
        <taxon>Chordata</taxon>
        <taxon>Craniata</taxon>
        <taxon>Vertebrata</taxon>
        <taxon>Euteleostomi</taxon>
        <taxon>Amphibia</taxon>
        <taxon>Batrachia</taxon>
        <taxon>Anura</taxon>
        <taxon>Pipoidea</taxon>
        <taxon>Pipidae</taxon>
        <taxon>Pipinae</taxon>
        <taxon>Hymenochirus</taxon>
    </lineage>
</organism>
<dbReference type="AlphaFoldDB" id="A0A8T2JJH9"/>
<evidence type="ECO:0000313" key="2">
    <source>
        <dbReference type="Proteomes" id="UP000812440"/>
    </source>
</evidence>
<reference evidence="1" key="1">
    <citation type="thesis" date="2020" institute="ProQuest LLC" country="789 East Eisenhower Parkway, Ann Arbor, MI, USA">
        <title>Comparative Genomics and Chromosome Evolution.</title>
        <authorList>
            <person name="Mudd A.B."/>
        </authorList>
    </citation>
    <scope>NUCLEOTIDE SEQUENCE</scope>
    <source>
        <strain evidence="1">Female2</strain>
        <tissue evidence="1">Blood</tissue>
    </source>
</reference>
<comment type="caution">
    <text evidence="1">The sequence shown here is derived from an EMBL/GenBank/DDBJ whole genome shotgun (WGS) entry which is preliminary data.</text>
</comment>
<protein>
    <submittedName>
        <fullName evidence="1">Uncharacterized protein</fullName>
    </submittedName>
</protein>
<proteinExistence type="predicted"/>
<accession>A0A8T2JJH9</accession>
<dbReference type="Proteomes" id="UP000812440">
    <property type="component" value="Chromosome 5"/>
</dbReference>
<gene>
    <name evidence="1" type="ORF">GDO86_010201</name>
</gene>
<sequence>MSSLDCLIIHVCKSQKMYNWVVYRKFTHILKANEALRQLDRPLNTLGLLGTFCCTYSIKTTLKSRVIHIYLIKAKTYEVKSHTTLKQALYF</sequence>
<evidence type="ECO:0000313" key="1">
    <source>
        <dbReference type="EMBL" id="KAG8445319.1"/>
    </source>
</evidence>
<name>A0A8T2JJH9_9PIPI</name>